<keyword evidence="2" id="KW-0547">Nucleotide-binding</keyword>
<dbReference type="InterPro" id="IPR008271">
    <property type="entry name" value="Ser/Thr_kinase_AS"/>
</dbReference>
<evidence type="ECO:0000256" key="2">
    <source>
        <dbReference type="ARBA" id="ARBA00022741"/>
    </source>
</evidence>
<dbReference type="Proteomes" id="UP000657075">
    <property type="component" value="Unassembled WGS sequence"/>
</dbReference>
<dbReference type="PROSITE" id="PS50011">
    <property type="entry name" value="PROTEIN_KINASE_DOM"/>
    <property type="match status" value="1"/>
</dbReference>
<dbReference type="GeneID" id="76205960"/>
<evidence type="ECO:0000259" key="6">
    <source>
        <dbReference type="PROSITE" id="PS50011"/>
    </source>
</evidence>
<dbReference type="PANTHER" id="PTHR24348:SF22">
    <property type="entry name" value="NON-SPECIFIC SERINE_THREONINE PROTEIN KINASE"/>
    <property type="match status" value="1"/>
</dbReference>
<dbReference type="GO" id="GO:0004674">
    <property type="term" value="F:protein serine/threonine kinase activity"/>
    <property type="evidence" value="ECO:0007669"/>
    <property type="project" value="UniProtKB-KW"/>
</dbReference>
<accession>A0A830E546</accession>
<dbReference type="AlphaFoldDB" id="A0A830E546"/>
<dbReference type="GO" id="GO:0016020">
    <property type="term" value="C:membrane"/>
    <property type="evidence" value="ECO:0007669"/>
    <property type="project" value="TreeGrafter"/>
</dbReference>
<evidence type="ECO:0000313" key="9">
    <source>
        <dbReference type="Proteomes" id="UP000657075"/>
    </source>
</evidence>
<dbReference type="InterPro" id="IPR011009">
    <property type="entry name" value="Kinase-like_dom_sf"/>
</dbReference>
<dbReference type="Proteomes" id="UP001060771">
    <property type="component" value="Chromosome"/>
</dbReference>
<dbReference type="CDD" id="cd14014">
    <property type="entry name" value="STKc_PknB_like"/>
    <property type="match status" value="1"/>
</dbReference>
<dbReference type="SUPFAM" id="SSF56112">
    <property type="entry name" value="Protein kinase-like (PK-like)"/>
    <property type="match status" value="1"/>
</dbReference>
<evidence type="ECO:0000313" key="8">
    <source>
        <dbReference type="EMBL" id="GGI72251.1"/>
    </source>
</evidence>
<feature type="transmembrane region" description="Helical" evidence="5">
    <location>
        <begin position="129"/>
        <end position="154"/>
    </location>
</feature>
<organism evidence="8 9">
    <name type="scientific">Vulcanisaeta souniana JCM 11219</name>
    <dbReference type="NCBI Taxonomy" id="1293586"/>
    <lineage>
        <taxon>Archaea</taxon>
        <taxon>Thermoproteota</taxon>
        <taxon>Thermoprotei</taxon>
        <taxon>Thermoproteales</taxon>
        <taxon>Thermoproteaceae</taxon>
        <taxon>Vulcanisaeta</taxon>
    </lineage>
</organism>
<dbReference type="InterPro" id="IPR000719">
    <property type="entry name" value="Prot_kinase_dom"/>
</dbReference>
<evidence type="ECO:0000256" key="4">
    <source>
        <dbReference type="ARBA" id="ARBA00022840"/>
    </source>
</evidence>
<sequence>MLVTSIDKVIKVLPGMVLFISLLFLVGASIPRVLIAIALFVLFYELFRKFPLKNNWFLVPLVSEIIIALSVIFLMTTASFYDALAIFMGIVVLILALRVADFRVLIALMTVYVLYLFYRGYLNPAPTGLYLLINSLLIFFSTFVITIRHAILMYRVDFPEDRLDSVMTYLGISLTIPLAVFLVFLNEPYVYMALLPSVVSAMPMMRRVPGYVSSILIALAIFYGVYPSINFTWLSFTALILIFIIAYLRPTRLRFVKGLKPPISWLGTWLDGKYLIDEVIAIGGFSYVLRGRDERGRVYAIKVLKDKDSRGNPLASDPRVLSSFKKEMSEYLLIESPRVVKVFEVHIPPDERLPYKSLEDYLNEPPYVVMEHMEGGSLRDLMRERGPLNLDEFMKIAYSITLALSELHRVNIIHLDLKPENILFKDKNRSVVKIGDLGAAKIMISGKSYVSQFSIAYAAPEVSRGIADIRSDIYSLSCIFYEMLTGINPHMYRLSSGQVVVPPLNNYRPDIPLEIVLLVMRGLEVNPAMRPSSTEEILTVLGKFLGNAM</sequence>
<feature type="transmembrane region" description="Helical" evidence="5">
    <location>
        <begin position="56"/>
        <end position="78"/>
    </location>
</feature>
<evidence type="ECO:0000256" key="5">
    <source>
        <dbReference type="SAM" id="Phobius"/>
    </source>
</evidence>
<evidence type="ECO:0000313" key="7">
    <source>
        <dbReference type="EMBL" id="BDR91314.1"/>
    </source>
</evidence>
<dbReference type="GO" id="GO:0005829">
    <property type="term" value="C:cytosol"/>
    <property type="evidence" value="ECO:0007669"/>
    <property type="project" value="TreeGrafter"/>
</dbReference>
<reference evidence="10" key="3">
    <citation type="submission" date="2022-09" db="EMBL/GenBank/DDBJ databases">
        <title>Complete genome sequence of Vulcanisaeta souniana.</title>
        <authorList>
            <person name="Kato S."/>
            <person name="Itoh T."/>
            <person name="Ohkuma M."/>
        </authorList>
    </citation>
    <scope>NUCLEOTIDE SEQUENCE [LARGE SCALE GENOMIC DNA]</scope>
    <source>
        <strain evidence="10">JCM 11219</strain>
    </source>
</reference>
<feature type="transmembrane region" description="Helical" evidence="5">
    <location>
        <begin position="231"/>
        <end position="248"/>
    </location>
</feature>
<dbReference type="SMART" id="SM00220">
    <property type="entry name" value="S_TKc"/>
    <property type="match status" value="1"/>
</dbReference>
<feature type="domain" description="Protein kinase" evidence="6">
    <location>
        <begin position="274"/>
        <end position="545"/>
    </location>
</feature>
<evidence type="ECO:0000256" key="1">
    <source>
        <dbReference type="ARBA" id="ARBA00022679"/>
    </source>
</evidence>
<gene>
    <name evidence="8" type="ORF">GCM10007112_06280</name>
    <name evidence="7" type="ORF">Vsou_04070</name>
</gene>
<protein>
    <submittedName>
        <fullName evidence="8">Serine/threonine protein kinase</fullName>
    </submittedName>
</protein>
<feature type="transmembrane region" description="Helical" evidence="5">
    <location>
        <begin position="84"/>
        <end position="117"/>
    </location>
</feature>
<evidence type="ECO:0000313" key="10">
    <source>
        <dbReference type="Proteomes" id="UP001060771"/>
    </source>
</evidence>
<dbReference type="InterPro" id="IPR045269">
    <property type="entry name" value="Atg1-like"/>
</dbReference>
<keyword evidence="3 8" id="KW-0418">Kinase</keyword>
<feature type="transmembrane region" description="Helical" evidence="5">
    <location>
        <begin position="12"/>
        <end position="44"/>
    </location>
</feature>
<dbReference type="PROSITE" id="PS00108">
    <property type="entry name" value="PROTEIN_KINASE_ST"/>
    <property type="match status" value="1"/>
</dbReference>
<dbReference type="RefSeq" id="WP_188602662.1">
    <property type="nucleotide sequence ID" value="NZ_AP026830.1"/>
</dbReference>
<dbReference type="EMBL" id="BMNM01000002">
    <property type="protein sequence ID" value="GGI72251.1"/>
    <property type="molecule type" value="Genomic_DNA"/>
</dbReference>
<dbReference type="PANTHER" id="PTHR24348">
    <property type="entry name" value="SERINE/THREONINE-PROTEIN KINASE UNC-51-RELATED"/>
    <property type="match status" value="1"/>
</dbReference>
<dbReference type="GO" id="GO:0005776">
    <property type="term" value="C:autophagosome"/>
    <property type="evidence" value="ECO:0007669"/>
    <property type="project" value="TreeGrafter"/>
</dbReference>
<keyword evidence="8" id="KW-0723">Serine/threonine-protein kinase</keyword>
<proteinExistence type="predicted"/>
<feature type="transmembrane region" description="Helical" evidence="5">
    <location>
        <begin position="166"/>
        <end position="187"/>
    </location>
</feature>
<dbReference type="OrthoDB" id="41005at2157"/>
<dbReference type="GO" id="GO:0005524">
    <property type="term" value="F:ATP binding"/>
    <property type="evidence" value="ECO:0007669"/>
    <property type="project" value="UniProtKB-KW"/>
</dbReference>
<reference evidence="8" key="1">
    <citation type="journal article" date="2014" name="Int. J. Syst. Evol. Microbiol.">
        <title>Complete genome sequence of Corynebacterium casei LMG S-19264T (=DSM 44701T), isolated from a smear-ripened cheese.</title>
        <authorList>
            <consortium name="US DOE Joint Genome Institute (JGI-PGF)"/>
            <person name="Walter F."/>
            <person name="Albersmeier A."/>
            <person name="Kalinowski J."/>
            <person name="Ruckert C."/>
        </authorList>
    </citation>
    <scope>NUCLEOTIDE SEQUENCE</scope>
    <source>
        <strain evidence="8">JCM 11219</strain>
    </source>
</reference>
<dbReference type="Gene3D" id="1.10.510.10">
    <property type="entry name" value="Transferase(Phosphotransferase) domain 1"/>
    <property type="match status" value="1"/>
</dbReference>
<dbReference type="GO" id="GO:0000407">
    <property type="term" value="C:phagophore assembly site"/>
    <property type="evidence" value="ECO:0007669"/>
    <property type="project" value="TreeGrafter"/>
</dbReference>
<reference evidence="8" key="2">
    <citation type="submission" date="2020-09" db="EMBL/GenBank/DDBJ databases">
        <authorList>
            <person name="Sun Q."/>
            <person name="Ohkuma M."/>
        </authorList>
    </citation>
    <scope>NUCLEOTIDE SEQUENCE</scope>
    <source>
        <strain evidence="8">JCM 11219</strain>
    </source>
</reference>
<keyword evidence="4" id="KW-0067">ATP-binding</keyword>
<keyword evidence="5" id="KW-0472">Membrane</keyword>
<reference evidence="7" key="4">
    <citation type="journal article" date="2023" name="Microbiol. Resour. Announc.">
        <title>Complete Genome Sequence of Vulcanisaeta souniana Strain IC-059, a Hyperthermophilic Archaeon Isolated from Hot Spring Water in Japan.</title>
        <authorList>
            <person name="Kato S."/>
            <person name="Itoh T."/>
            <person name="Wu L."/>
            <person name="Ma J."/>
            <person name="Ohkuma M."/>
        </authorList>
    </citation>
    <scope>NUCLEOTIDE SEQUENCE</scope>
    <source>
        <strain evidence="7">JCM 11219</strain>
    </source>
</reference>
<keyword evidence="1" id="KW-0808">Transferase</keyword>
<keyword evidence="5" id="KW-0812">Transmembrane</keyword>
<dbReference type="EMBL" id="AP026830">
    <property type="protein sequence ID" value="BDR91314.1"/>
    <property type="molecule type" value="Genomic_DNA"/>
</dbReference>
<name>A0A830E546_9CREN</name>
<evidence type="ECO:0000256" key="3">
    <source>
        <dbReference type="ARBA" id="ARBA00022777"/>
    </source>
</evidence>
<keyword evidence="10" id="KW-1185">Reference proteome</keyword>
<keyword evidence="5" id="KW-1133">Transmembrane helix</keyword>
<dbReference type="Pfam" id="PF00069">
    <property type="entry name" value="Pkinase"/>
    <property type="match status" value="1"/>
</dbReference>
<feature type="transmembrane region" description="Helical" evidence="5">
    <location>
        <begin position="208"/>
        <end position="225"/>
    </location>
</feature>